<dbReference type="AlphaFoldDB" id="A0A316EVP5"/>
<dbReference type="Gene3D" id="3.40.50.970">
    <property type="match status" value="1"/>
</dbReference>
<organism evidence="5 6">
    <name type="scientific">Actinoplanes xinjiangensis</name>
    <dbReference type="NCBI Taxonomy" id="512350"/>
    <lineage>
        <taxon>Bacteria</taxon>
        <taxon>Bacillati</taxon>
        <taxon>Actinomycetota</taxon>
        <taxon>Actinomycetes</taxon>
        <taxon>Micromonosporales</taxon>
        <taxon>Micromonosporaceae</taxon>
        <taxon>Actinoplanes</taxon>
    </lineage>
</organism>
<name>A0A316EVP5_9ACTN</name>
<comment type="cofactor">
    <cofactor evidence="1">
        <name>thiamine diphosphate</name>
        <dbReference type="ChEBI" id="CHEBI:58937"/>
    </cofactor>
</comment>
<accession>A0A316EVP5</accession>
<dbReference type="InterPro" id="IPR050642">
    <property type="entry name" value="PDH_E1_Alpha_Subunit"/>
</dbReference>
<dbReference type="SUPFAM" id="SSF52518">
    <property type="entry name" value="Thiamin diphosphate-binding fold (THDP-binding)"/>
    <property type="match status" value="1"/>
</dbReference>
<keyword evidence="6" id="KW-1185">Reference proteome</keyword>
<dbReference type="RefSeq" id="WP_109601202.1">
    <property type="nucleotide sequence ID" value="NZ_BONA01000077.1"/>
</dbReference>
<evidence type="ECO:0000313" key="5">
    <source>
        <dbReference type="EMBL" id="PWK36092.1"/>
    </source>
</evidence>
<keyword evidence="5" id="KW-0670">Pyruvate</keyword>
<dbReference type="EMBL" id="QGGR01000024">
    <property type="protein sequence ID" value="PWK36092.1"/>
    <property type="molecule type" value="Genomic_DNA"/>
</dbReference>
<dbReference type="GO" id="GO:0004739">
    <property type="term" value="F:pyruvate dehydrogenase (acetyl-transferring) activity"/>
    <property type="evidence" value="ECO:0007669"/>
    <property type="project" value="TreeGrafter"/>
</dbReference>
<protein>
    <submittedName>
        <fullName evidence="5">Pyruvate dehydrogenase E1 component alpha subunit</fullName>
    </submittedName>
</protein>
<dbReference type="Proteomes" id="UP000245697">
    <property type="component" value="Unassembled WGS sequence"/>
</dbReference>
<dbReference type="GO" id="GO:0000287">
    <property type="term" value="F:magnesium ion binding"/>
    <property type="evidence" value="ECO:0007669"/>
    <property type="project" value="UniProtKB-ARBA"/>
</dbReference>
<comment type="caution">
    <text evidence="5">The sequence shown here is derived from an EMBL/GenBank/DDBJ whole genome shotgun (WGS) entry which is preliminary data.</text>
</comment>
<dbReference type="InterPro" id="IPR001017">
    <property type="entry name" value="DH_E1"/>
</dbReference>
<gene>
    <name evidence="5" type="ORF">BC793_12473</name>
</gene>
<dbReference type="OrthoDB" id="9766715at2"/>
<sequence length="331" mass="34357">MTSIPATLEETAAPPADLASLFAGMALIREFEDRLLELRKAGEVVGPVHPYIGQEAIAVGVCAALGDGDSVVSHYRGHGHALARGVDLNGLTAELFGRANGVCGGKAAALIGDPRRNLLMSSGIVGAGIPVAAGAAMTAQVRGDSSVAVAFFGDGALGSGVVHETLNLASVQRLPLVLVCEHNGYQAGNRTEDIYPEVSVLRIAEAHRVRAVAVDGNDVLAVAAAARSAVAAARAGEGPTFIEARTYLTKFHLQFERPSPEVRPPDELAAWLQRDPLTVALTRAAELDIHLSAEPLRAEARARVEQAVQAARSAPWPAAAEVHTHVLAGAA</sequence>
<proteinExistence type="predicted"/>
<dbReference type="PANTHER" id="PTHR11516:SF41">
    <property type="entry name" value="3-METHYL-2-OXOBUTANOATE DEHYDROGENASE SUBUNIT ALPHA"/>
    <property type="match status" value="1"/>
</dbReference>
<reference evidence="5 6" key="1">
    <citation type="submission" date="2018-05" db="EMBL/GenBank/DDBJ databases">
        <title>Genomic Encyclopedia of Archaeal and Bacterial Type Strains, Phase II (KMG-II): from individual species to whole genera.</title>
        <authorList>
            <person name="Goeker M."/>
        </authorList>
    </citation>
    <scope>NUCLEOTIDE SEQUENCE [LARGE SCALE GENOMIC DNA]</scope>
    <source>
        <strain evidence="5 6">DSM 45184</strain>
    </source>
</reference>
<feature type="domain" description="Dehydrogenase E1 component" evidence="4">
    <location>
        <begin position="24"/>
        <end position="318"/>
    </location>
</feature>
<evidence type="ECO:0000256" key="3">
    <source>
        <dbReference type="ARBA" id="ARBA00023052"/>
    </source>
</evidence>
<evidence type="ECO:0000259" key="4">
    <source>
        <dbReference type="Pfam" id="PF00676"/>
    </source>
</evidence>
<dbReference type="GO" id="GO:0006086">
    <property type="term" value="P:pyruvate decarboxylation to acetyl-CoA"/>
    <property type="evidence" value="ECO:0007669"/>
    <property type="project" value="TreeGrafter"/>
</dbReference>
<keyword evidence="3" id="KW-0786">Thiamine pyrophosphate</keyword>
<evidence type="ECO:0000256" key="2">
    <source>
        <dbReference type="ARBA" id="ARBA00023002"/>
    </source>
</evidence>
<evidence type="ECO:0000313" key="6">
    <source>
        <dbReference type="Proteomes" id="UP000245697"/>
    </source>
</evidence>
<keyword evidence="2" id="KW-0560">Oxidoreductase</keyword>
<dbReference type="Pfam" id="PF00676">
    <property type="entry name" value="E1_dh"/>
    <property type="match status" value="1"/>
</dbReference>
<dbReference type="InterPro" id="IPR029061">
    <property type="entry name" value="THDP-binding"/>
</dbReference>
<dbReference type="PANTHER" id="PTHR11516">
    <property type="entry name" value="PYRUVATE DEHYDROGENASE E1 COMPONENT, ALPHA SUBUNIT BACTERIAL AND ORGANELLAR"/>
    <property type="match status" value="1"/>
</dbReference>
<evidence type="ECO:0000256" key="1">
    <source>
        <dbReference type="ARBA" id="ARBA00001964"/>
    </source>
</evidence>
<dbReference type="CDD" id="cd02000">
    <property type="entry name" value="TPP_E1_PDC_ADC_BCADC"/>
    <property type="match status" value="1"/>
</dbReference>